<proteinExistence type="predicted"/>
<gene>
    <name evidence="1" type="ORF">LOK49_LG12G02872</name>
</gene>
<keyword evidence="2" id="KW-1185">Reference proteome</keyword>
<dbReference type="Proteomes" id="UP001060215">
    <property type="component" value="Chromosome 13"/>
</dbReference>
<name>A0ACC0FT74_9ERIC</name>
<reference evidence="1 2" key="1">
    <citation type="journal article" date="2022" name="Plant J.">
        <title>Chromosome-level genome of Camellia lanceoleosa provides a valuable resource for understanding genome evolution and self-incompatibility.</title>
        <authorList>
            <person name="Gong W."/>
            <person name="Xiao S."/>
            <person name="Wang L."/>
            <person name="Liao Z."/>
            <person name="Chang Y."/>
            <person name="Mo W."/>
            <person name="Hu G."/>
            <person name="Li W."/>
            <person name="Zhao G."/>
            <person name="Zhu H."/>
            <person name="Hu X."/>
            <person name="Ji K."/>
            <person name="Xiang X."/>
            <person name="Song Q."/>
            <person name="Yuan D."/>
            <person name="Jin S."/>
            <person name="Zhang L."/>
        </authorList>
    </citation>
    <scope>NUCLEOTIDE SEQUENCE [LARGE SCALE GENOMIC DNA]</scope>
    <source>
        <strain evidence="1">SQ_2022a</strain>
    </source>
</reference>
<evidence type="ECO:0000313" key="1">
    <source>
        <dbReference type="EMBL" id="KAI7991955.1"/>
    </source>
</evidence>
<keyword evidence="1" id="KW-0503">Monooxygenase</keyword>
<accession>A0ACC0FT74</accession>
<sequence>MFVMTSYSGTQLADWSAVDGIQVSVMTVWHEGFGDCGVIQNYKTLLNEMIISISILTFCFQRECIHPRIPQLAIIGFSESIANLYISEIRCRWLAELLDGTIKLPSIKETGKDVLEWDKYMKRYSDKYYRRSCIGTLHIGTMINSARTWNGTLRGRRDSLPS</sequence>
<organism evidence="1 2">
    <name type="scientific">Camellia lanceoleosa</name>
    <dbReference type="NCBI Taxonomy" id="1840588"/>
    <lineage>
        <taxon>Eukaryota</taxon>
        <taxon>Viridiplantae</taxon>
        <taxon>Streptophyta</taxon>
        <taxon>Embryophyta</taxon>
        <taxon>Tracheophyta</taxon>
        <taxon>Spermatophyta</taxon>
        <taxon>Magnoliopsida</taxon>
        <taxon>eudicotyledons</taxon>
        <taxon>Gunneridae</taxon>
        <taxon>Pentapetalae</taxon>
        <taxon>asterids</taxon>
        <taxon>Ericales</taxon>
        <taxon>Theaceae</taxon>
        <taxon>Camellia</taxon>
    </lineage>
</organism>
<evidence type="ECO:0000313" key="2">
    <source>
        <dbReference type="Proteomes" id="UP001060215"/>
    </source>
</evidence>
<protein>
    <submittedName>
        <fullName evidence="1">Flavin-containing monooxygenase 1</fullName>
    </submittedName>
</protein>
<dbReference type="EMBL" id="CM045770">
    <property type="protein sequence ID" value="KAI7991955.1"/>
    <property type="molecule type" value="Genomic_DNA"/>
</dbReference>
<comment type="caution">
    <text evidence="1">The sequence shown here is derived from an EMBL/GenBank/DDBJ whole genome shotgun (WGS) entry which is preliminary data.</text>
</comment>
<keyword evidence="1" id="KW-0560">Oxidoreductase</keyword>